<comment type="function">
    <text evidence="6">Methylates ribosomal protein L11.</text>
</comment>
<dbReference type="AlphaFoldDB" id="A0A0R2SCZ4"/>
<dbReference type="SUPFAM" id="SSF53335">
    <property type="entry name" value="S-adenosyl-L-methionine-dependent methyltransferases"/>
    <property type="match status" value="1"/>
</dbReference>
<dbReference type="Pfam" id="PF06325">
    <property type="entry name" value="PrmA"/>
    <property type="match status" value="1"/>
</dbReference>
<dbReference type="InterPro" id="IPR050078">
    <property type="entry name" value="Ribosomal_L11_MeTrfase_PrmA"/>
</dbReference>
<feature type="binding site" evidence="6">
    <location>
        <position position="145"/>
    </location>
    <ligand>
        <name>S-adenosyl-L-methionine</name>
        <dbReference type="ChEBI" id="CHEBI:59789"/>
    </ligand>
</feature>
<proteinExistence type="inferred from homology"/>
<keyword evidence="2 6" id="KW-0963">Cytoplasm</keyword>
<keyword evidence="3 6" id="KW-0489">Methyltransferase</keyword>
<feature type="binding site" evidence="6">
    <location>
        <position position="166"/>
    </location>
    <ligand>
        <name>S-adenosyl-L-methionine</name>
        <dbReference type="ChEBI" id="CHEBI:59789"/>
    </ligand>
</feature>
<feature type="binding site" evidence="6">
    <location>
        <position position="188"/>
    </location>
    <ligand>
        <name>S-adenosyl-L-methionine</name>
        <dbReference type="ChEBI" id="CHEBI:59789"/>
    </ligand>
</feature>
<gene>
    <name evidence="6 7" type="primary">prmA</name>
    <name evidence="7" type="ORF">ABR69_05385</name>
</gene>
<protein>
    <recommendedName>
        <fullName evidence="6">Ribosomal protein L11 methyltransferase</fullName>
        <shortName evidence="6">L11 Mtase</shortName>
        <ecNumber evidence="6">2.1.1.-</ecNumber>
    </recommendedName>
</protein>
<keyword evidence="7" id="KW-0687">Ribonucleoprotein</keyword>
<evidence type="ECO:0000256" key="3">
    <source>
        <dbReference type="ARBA" id="ARBA00022603"/>
    </source>
</evidence>
<dbReference type="InterPro" id="IPR029063">
    <property type="entry name" value="SAM-dependent_MTases_sf"/>
</dbReference>
<evidence type="ECO:0000256" key="1">
    <source>
        <dbReference type="ARBA" id="ARBA00009741"/>
    </source>
</evidence>
<dbReference type="GO" id="GO:0005840">
    <property type="term" value="C:ribosome"/>
    <property type="evidence" value="ECO:0007669"/>
    <property type="project" value="UniProtKB-KW"/>
</dbReference>
<keyword evidence="5 6" id="KW-0949">S-adenosyl-L-methionine</keyword>
<dbReference type="Gene3D" id="3.40.50.150">
    <property type="entry name" value="Vaccinia Virus protein VP39"/>
    <property type="match status" value="1"/>
</dbReference>
<dbReference type="PANTHER" id="PTHR43648:SF1">
    <property type="entry name" value="ELECTRON TRANSFER FLAVOPROTEIN BETA SUBUNIT LYSINE METHYLTRANSFERASE"/>
    <property type="match status" value="1"/>
</dbReference>
<comment type="similarity">
    <text evidence="1 6">Belongs to the methyltransferase superfamily. PrmA family.</text>
</comment>
<accession>A0A0R2SCZ4</accession>
<evidence type="ECO:0000313" key="8">
    <source>
        <dbReference type="Proteomes" id="UP000051934"/>
    </source>
</evidence>
<dbReference type="PIRSF" id="PIRSF000401">
    <property type="entry name" value="RPL11_MTase"/>
    <property type="match status" value="1"/>
</dbReference>
<comment type="catalytic activity">
    <reaction evidence="6">
        <text>L-lysyl-[protein] + 3 S-adenosyl-L-methionine = N(6),N(6),N(6)-trimethyl-L-lysyl-[protein] + 3 S-adenosyl-L-homocysteine + 3 H(+)</text>
        <dbReference type="Rhea" id="RHEA:54192"/>
        <dbReference type="Rhea" id="RHEA-COMP:9752"/>
        <dbReference type="Rhea" id="RHEA-COMP:13826"/>
        <dbReference type="ChEBI" id="CHEBI:15378"/>
        <dbReference type="ChEBI" id="CHEBI:29969"/>
        <dbReference type="ChEBI" id="CHEBI:57856"/>
        <dbReference type="ChEBI" id="CHEBI:59789"/>
        <dbReference type="ChEBI" id="CHEBI:61961"/>
    </reaction>
</comment>
<name>A0A0R2SCZ4_9GAMM</name>
<dbReference type="HAMAP" id="MF_00735">
    <property type="entry name" value="Methyltr_PrmA"/>
    <property type="match status" value="1"/>
</dbReference>
<organism evidence="7 8">
    <name type="scientific">OM182 bacterium BACL3 MAG-120507-bin80</name>
    <dbReference type="NCBI Taxonomy" id="1655577"/>
    <lineage>
        <taxon>Bacteria</taxon>
        <taxon>Pseudomonadati</taxon>
        <taxon>Pseudomonadota</taxon>
        <taxon>Gammaproteobacteria</taxon>
        <taxon>OMG group</taxon>
        <taxon>OM182 clade</taxon>
    </lineage>
</organism>
<feature type="binding site" evidence="6">
    <location>
        <position position="234"/>
    </location>
    <ligand>
        <name>S-adenosyl-L-methionine</name>
        <dbReference type="ChEBI" id="CHEBI:59789"/>
    </ligand>
</feature>
<evidence type="ECO:0000256" key="6">
    <source>
        <dbReference type="HAMAP-Rule" id="MF_00735"/>
    </source>
</evidence>
<dbReference type="EMBL" id="LIBB01000053">
    <property type="protein sequence ID" value="KRO72676.1"/>
    <property type="molecule type" value="Genomic_DNA"/>
</dbReference>
<keyword evidence="7" id="KW-0689">Ribosomal protein</keyword>
<comment type="subcellular location">
    <subcellularLocation>
        <location evidence="6">Cytoplasm</location>
    </subcellularLocation>
</comment>
<keyword evidence="4 6" id="KW-0808">Transferase</keyword>
<dbReference type="NCBIfam" id="TIGR00406">
    <property type="entry name" value="prmA"/>
    <property type="match status" value="1"/>
</dbReference>
<dbReference type="PANTHER" id="PTHR43648">
    <property type="entry name" value="ELECTRON TRANSFER FLAVOPROTEIN BETA SUBUNIT LYSINE METHYLTRANSFERASE"/>
    <property type="match status" value="1"/>
</dbReference>
<evidence type="ECO:0000256" key="5">
    <source>
        <dbReference type="ARBA" id="ARBA00022691"/>
    </source>
</evidence>
<evidence type="ECO:0000313" key="7">
    <source>
        <dbReference type="EMBL" id="KRO72676.1"/>
    </source>
</evidence>
<sequence length="297" mass="32388">MNWQQLKIQIIPEHVDFIEPQLLAAGAVSITYLDAEDQPVFQEELDSTPLWDSLVLCALFEEDTELGELLSWLGGNASIVNRASLEVEKIEDQAWERSWMDNFSAMQFGEKLWICPSWQEPPDPSATNIMLDPGLAFGSGSHATTALCLQWLATQDLQGKDTVDYGCGSGILAIAAALLGAQSVQGVDNDPQAVLATNDNCERNGLLPGRVGTFLPEEYDSMSTPESVDILLANILAAPLLSLASKFASLVKPKGSIVLSGLLAEQADAITEVYSEWFEMSAAVQREDWIRLSGIKR</sequence>
<comment type="caution">
    <text evidence="7">The sequence shown here is derived from an EMBL/GenBank/DDBJ whole genome shotgun (WGS) entry which is preliminary data.</text>
</comment>
<dbReference type="EC" id="2.1.1.-" evidence="6"/>
<dbReference type="InterPro" id="IPR004498">
    <property type="entry name" value="Ribosomal_PrmA_MeTrfase"/>
</dbReference>
<dbReference type="GO" id="GO:0032259">
    <property type="term" value="P:methylation"/>
    <property type="evidence" value="ECO:0007669"/>
    <property type="project" value="UniProtKB-KW"/>
</dbReference>
<dbReference type="Proteomes" id="UP000051934">
    <property type="component" value="Unassembled WGS sequence"/>
</dbReference>
<dbReference type="GO" id="GO:0016279">
    <property type="term" value="F:protein-lysine N-methyltransferase activity"/>
    <property type="evidence" value="ECO:0007669"/>
    <property type="project" value="TreeGrafter"/>
</dbReference>
<reference evidence="7 8" key="1">
    <citation type="submission" date="2015-10" db="EMBL/GenBank/DDBJ databases">
        <title>Metagenome-Assembled Genomes uncover a global brackish microbiome.</title>
        <authorList>
            <person name="Hugerth L.W."/>
            <person name="Larsson J."/>
            <person name="Alneberg J."/>
            <person name="Lindh M.V."/>
            <person name="Legrand C."/>
            <person name="Pinhassi J."/>
            <person name="Andersson A.F."/>
        </authorList>
    </citation>
    <scope>NUCLEOTIDE SEQUENCE [LARGE SCALE GENOMIC DNA]</scope>
    <source>
        <strain evidence="7">BACL4 MAG-120507-bin80</strain>
    </source>
</reference>
<evidence type="ECO:0000256" key="2">
    <source>
        <dbReference type="ARBA" id="ARBA00022490"/>
    </source>
</evidence>
<evidence type="ECO:0000256" key="4">
    <source>
        <dbReference type="ARBA" id="ARBA00022679"/>
    </source>
</evidence>
<dbReference type="GO" id="GO:0005829">
    <property type="term" value="C:cytosol"/>
    <property type="evidence" value="ECO:0007669"/>
    <property type="project" value="TreeGrafter"/>
</dbReference>